<comment type="function">
    <text evidence="7">Involved in DNA repair and RecF pathway recombination.</text>
</comment>
<sequence length="252" mass="29085">MGIVESKGLILFAKNHKEKDKLVKIFTESAGKQMFYVRGIHRKNNPLTAAILPYTKATYIGSFQTEGLSFLNAAKYITPFQQIQADIFKAGYATYLLNLADAAIEDHVYDPNLFHFLDQALTLIDEGKDVEIITNIFEIQLMQRFGVNLHFRDCVVCHQTTGKFDFSSAYSGILCDKHWELDPHRYHGDPRAIHFLRLFHQIEYSKIQSIALQIETKRAIRQVLDELYEEYVGINLKSKKFIDQLGTWYPNA</sequence>
<dbReference type="Gene3D" id="2.40.50.140">
    <property type="entry name" value="Nucleic acid-binding proteins"/>
    <property type="match status" value="1"/>
</dbReference>
<evidence type="ECO:0000256" key="5">
    <source>
        <dbReference type="ARBA" id="ARBA00023204"/>
    </source>
</evidence>
<feature type="domain" description="DNA replication/recombination mediator RecO N-terminal" evidence="8">
    <location>
        <begin position="1"/>
        <end position="80"/>
    </location>
</feature>
<keyword evidence="3 7" id="KW-0227">DNA damage</keyword>
<evidence type="ECO:0000256" key="1">
    <source>
        <dbReference type="ARBA" id="ARBA00007452"/>
    </source>
</evidence>
<accession>S0L3U8</accession>
<dbReference type="InterPro" id="IPR022572">
    <property type="entry name" value="DNA_rep/recomb_RecO_N"/>
</dbReference>
<dbReference type="InterPro" id="IPR012340">
    <property type="entry name" value="NA-bd_OB-fold"/>
</dbReference>
<dbReference type="Gene3D" id="1.20.1440.120">
    <property type="entry name" value="Recombination protein O, C-terminal domain"/>
    <property type="match status" value="1"/>
</dbReference>
<dbReference type="Pfam" id="PF02565">
    <property type="entry name" value="RecO_C"/>
    <property type="match status" value="1"/>
</dbReference>
<dbReference type="InterPro" id="IPR042242">
    <property type="entry name" value="RecO_C"/>
</dbReference>
<dbReference type="PATRIC" id="fig|1140003.3.peg.794"/>
<proteinExistence type="inferred from homology"/>
<evidence type="ECO:0000256" key="2">
    <source>
        <dbReference type="ARBA" id="ARBA00021310"/>
    </source>
</evidence>
<dbReference type="InterPro" id="IPR037278">
    <property type="entry name" value="ARFGAP/RecO"/>
</dbReference>
<dbReference type="PANTHER" id="PTHR33991:SF1">
    <property type="entry name" value="DNA REPAIR PROTEIN RECO"/>
    <property type="match status" value="1"/>
</dbReference>
<dbReference type="AlphaFoldDB" id="S0L3U8"/>
<dbReference type="EMBL" id="ASWO01000005">
    <property type="protein sequence ID" value="EOT84114.1"/>
    <property type="molecule type" value="Genomic_DNA"/>
</dbReference>
<dbReference type="OrthoDB" id="9797083at2"/>
<keyword evidence="4 7" id="KW-0233">DNA recombination</keyword>
<dbReference type="SUPFAM" id="SSF57863">
    <property type="entry name" value="ArfGap/RecO-like zinc finger"/>
    <property type="match status" value="1"/>
</dbReference>
<dbReference type="PANTHER" id="PTHR33991">
    <property type="entry name" value="DNA REPAIR PROTEIN RECO"/>
    <property type="match status" value="1"/>
</dbReference>
<dbReference type="Proteomes" id="UP000015961">
    <property type="component" value="Unassembled WGS sequence"/>
</dbReference>
<evidence type="ECO:0000313" key="9">
    <source>
        <dbReference type="EMBL" id="EOT84114.1"/>
    </source>
</evidence>
<dbReference type="RefSeq" id="WP_016185291.1">
    <property type="nucleotide sequence ID" value="NZ_ASWO01000005.1"/>
</dbReference>
<comment type="caution">
    <text evidence="9">The sequence shown here is derived from an EMBL/GenBank/DDBJ whole genome shotgun (WGS) entry which is preliminary data.</text>
</comment>
<dbReference type="GO" id="GO:0006302">
    <property type="term" value="P:double-strand break repair"/>
    <property type="evidence" value="ECO:0007669"/>
    <property type="project" value="TreeGrafter"/>
</dbReference>
<evidence type="ECO:0000259" key="8">
    <source>
        <dbReference type="Pfam" id="PF11967"/>
    </source>
</evidence>
<protein>
    <recommendedName>
        <fullName evidence="2 7">DNA repair protein RecO</fullName>
    </recommendedName>
    <alternativeName>
        <fullName evidence="6 7">Recombination protein O</fullName>
    </alternativeName>
</protein>
<reference evidence="9 10" key="1">
    <citation type="submission" date="2013-03" db="EMBL/GenBank/DDBJ databases">
        <title>The Genome Sequence of Enterococcus sulfureus ATCC_49903 (PacBio/Illumina hybrid assembly).</title>
        <authorList>
            <consortium name="The Broad Institute Genomics Platform"/>
            <consortium name="The Broad Institute Genome Sequencing Center for Infectious Disease"/>
            <person name="Earl A."/>
            <person name="Russ C."/>
            <person name="Gilmore M."/>
            <person name="Surin D."/>
            <person name="Walker B."/>
            <person name="Young S."/>
            <person name="Zeng Q."/>
            <person name="Gargeya S."/>
            <person name="Fitzgerald M."/>
            <person name="Haas B."/>
            <person name="Abouelleil A."/>
            <person name="Allen A.W."/>
            <person name="Alvarado L."/>
            <person name="Arachchi H.M."/>
            <person name="Berlin A.M."/>
            <person name="Chapman S.B."/>
            <person name="Gainer-Dewar J."/>
            <person name="Goldberg J."/>
            <person name="Griggs A."/>
            <person name="Gujja S."/>
            <person name="Hansen M."/>
            <person name="Howarth C."/>
            <person name="Imamovic A."/>
            <person name="Ireland A."/>
            <person name="Larimer J."/>
            <person name="McCowan C."/>
            <person name="Murphy C."/>
            <person name="Pearson M."/>
            <person name="Poon T.W."/>
            <person name="Priest M."/>
            <person name="Roberts A."/>
            <person name="Saif S."/>
            <person name="Shea T."/>
            <person name="Sisk P."/>
            <person name="Sykes S."/>
            <person name="Wortman J."/>
            <person name="Nusbaum C."/>
            <person name="Birren B."/>
        </authorList>
    </citation>
    <scope>NUCLEOTIDE SEQUENCE [LARGE SCALE GENOMIC DNA]</scope>
    <source>
        <strain evidence="9 10">ATCC 49903</strain>
    </source>
</reference>
<keyword evidence="10" id="KW-1185">Reference proteome</keyword>
<evidence type="ECO:0000256" key="3">
    <source>
        <dbReference type="ARBA" id="ARBA00022763"/>
    </source>
</evidence>
<evidence type="ECO:0000313" key="10">
    <source>
        <dbReference type="Proteomes" id="UP000015961"/>
    </source>
</evidence>
<name>S0L3U8_9ENTE</name>
<gene>
    <name evidence="7" type="primary">recO</name>
    <name evidence="9" type="ORF">I573_01841</name>
</gene>
<dbReference type="GO" id="GO:0043590">
    <property type="term" value="C:bacterial nucleoid"/>
    <property type="evidence" value="ECO:0007669"/>
    <property type="project" value="TreeGrafter"/>
</dbReference>
<dbReference type="SUPFAM" id="SSF50249">
    <property type="entry name" value="Nucleic acid-binding proteins"/>
    <property type="match status" value="1"/>
</dbReference>
<keyword evidence="5 7" id="KW-0234">DNA repair</keyword>
<evidence type="ECO:0000256" key="7">
    <source>
        <dbReference type="HAMAP-Rule" id="MF_00201"/>
    </source>
</evidence>
<dbReference type="eggNOG" id="COG1381">
    <property type="taxonomic scope" value="Bacteria"/>
</dbReference>
<dbReference type="InterPro" id="IPR003717">
    <property type="entry name" value="RecO"/>
</dbReference>
<dbReference type="STRING" id="1140003.OMY_00837"/>
<evidence type="ECO:0000256" key="4">
    <source>
        <dbReference type="ARBA" id="ARBA00023172"/>
    </source>
</evidence>
<dbReference type="NCBIfam" id="TIGR00613">
    <property type="entry name" value="reco"/>
    <property type="match status" value="1"/>
</dbReference>
<dbReference type="HAMAP" id="MF_00201">
    <property type="entry name" value="RecO"/>
    <property type="match status" value="1"/>
</dbReference>
<dbReference type="Pfam" id="PF11967">
    <property type="entry name" value="RecO_N"/>
    <property type="match status" value="1"/>
</dbReference>
<evidence type="ECO:0000256" key="6">
    <source>
        <dbReference type="ARBA" id="ARBA00033409"/>
    </source>
</evidence>
<organism evidence="9 10">
    <name type="scientific">Enterococcus sulfureus ATCC 49903</name>
    <dbReference type="NCBI Taxonomy" id="1140003"/>
    <lineage>
        <taxon>Bacteria</taxon>
        <taxon>Bacillati</taxon>
        <taxon>Bacillota</taxon>
        <taxon>Bacilli</taxon>
        <taxon>Lactobacillales</taxon>
        <taxon>Enterococcaceae</taxon>
        <taxon>Enterococcus</taxon>
    </lineage>
</organism>
<comment type="similarity">
    <text evidence="1 7">Belongs to the RecO family.</text>
</comment>
<dbReference type="GO" id="GO:0006310">
    <property type="term" value="P:DNA recombination"/>
    <property type="evidence" value="ECO:0007669"/>
    <property type="project" value="UniProtKB-UniRule"/>
</dbReference>